<reference evidence="2" key="1">
    <citation type="journal article" date="2020" name="Stud. Mycol.">
        <title>101 Dothideomycetes genomes: a test case for predicting lifestyles and emergence of pathogens.</title>
        <authorList>
            <person name="Haridas S."/>
            <person name="Albert R."/>
            <person name="Binder M."/>
            <person name="Bloem J."/>
            <person name="Labutti K."/>
            <person name="Salamov A."/>
            <person name="Andreopoulos B."/>
            <person name="Baker S."/>
            <person name="Barry K."/>
            <person name="Bills G."/>
            <person name="Bluhm B."/>
            <person name="Cannon C."/>
            <person name="Castanera R."/>
            <person name="Culley D."/>
            <person name="Daum C."/>
            <person name="Ezra D."/>
            <person name="Gonzalez J."/>
            <person name="Henrissat B."/>
            <person name="Kuo A."/>
            <person name="Liang C."/>
            <person name="Lipzen A."/>
            <person name="Lutzoni F."/>
            <person name="Magnuson J."/>
            <person name="Mondo S."/>
            <person name="Nolan M."/>
            <person name="Ohm R."/>
            <person name="Pangilinan J."/>
            <person name="Park H.-J."/>
            <person name="Ramirez L."/>
            <person name="Alfaro M."/>
            <person name="Sun H."/>
            <person name="Tritt A."/>
            <person name="Yoshinaga Y."/>
            <person name="Zwiers L.-H."/>
            <person name="Turgeon B."/>
            <person name="Goodwin S."/>
            <person name="Spatafora J."/>
            <person name="Crous P."/>
            <person name="Grigoriev I."/>
        </authorList>
    </citation>
    <scope>NUCLEOTIDE SEQUENCE</scope>
    <source>
        <strain evidence="2">CBS 262.69</strain>
    </source>
</reference>
<feature type="compositionally biased region" description="Low complexity" evidence="1">
    <location>
        <begin position="34"/>
        <end position="50"/>
    </location>
</feature>
<gene>
    <name evidence="2" type="ORF">EJ06DRAFT_554512</name>
</gene>
<dbReference type="PANTHER" id="PTHR28002">
    <property type="entry name" value="MIOREX COMPLEX COMPONENT 11"/>
    <property type="match status" value="1"/>
</dbReference>
<evidence type="ECO:0000313" key="3">
    <source>
        <dbReference type="Proteomes" id="UP000799640"/>
    </source>
</evidence>
<dbReference type="PANTHER" id="PTHR28002:SF1">
    <property type="entry name" value="MIOREX COMPLEX COMPONENT 11"/>
    <property type="match status" value="1"/>
</dbReference>
<dbReference type="Proteomes" id="UP000799640">
    <property type="component" value="Unassembled WGS sequence"/>
</dbReference>
<keyword evidence="3" id="KW-1185">Reference proteome</keyword>
<dbReference type="InterPro" id="IPR018811">
    <property type="entry name" value="MRX11"/>
</dbReference>
<feature type="region of interest" description="Disordered" evidence="1">
    <location>
        <begin position="8"/>
        <end position="57"/>
    </location>
</feature>
<evidence type="ECO:0000256" key="1">
    <source>
        <dbReference type="SAM" id="MobiDB-lite"/>
    </source>
</evidence>
<dbReference type="AlphaFoldDB" id="A0A6G1I452"/>
<protein>
    <submittedName>
        <fullName evidence="2">Uncharacterized protein</fullName>
    </submittedName>
</protein>
<evidence type="ECO:0000313" key="2">
    <source>
        <dbReference type="EMBL" id="KAF2402961.1"/>
    </source>
</evidence>
<dbReference type="Pfam" id="PF10306">
    <property type="entry name" value="FLILHELTA"/>
    <property type="match status" value="1"/>
</dbReference>
<organism evidence="2 3">
    <name type="scientific">Trichodelitschia bisporula</name>
    <dbReference type="NCBI Taxonomy" id="703511"/>
    <lineage>
        <taxon>Eukaryota</taxon>
        <taxon>Fungi</taxon>
        <taxon>Dikarya</taxon>
        <taxon>Ascomycota</taxon>
        <taxon>Pezizomycotina</taxon>
        <taxon>Dothideomycetes</taxon>
        <taxon>Dothideomycetes incertae sedis</taxon>
        <taxon>Phaeotrichales</taxon>
        <taxon>Phaeotrichaceae</taxon>
        <taxon>Trichodelitschia</taxon>
    </lineage>
</organism>
<dbReference type="EMBL" id="ML996690">
    <property type="protein sequence ID" value="KAF2402961.1"/>
    <property type="molecule type" value="Genomic_DNA"/>
</dbReference>
<feature type="compositionally biased region" description="Basic residues" evidence="1">
    <location>
        <begin position="16"/>
        <end position="26"/>
    </location>
</feature>
<dbReference type="GO" id="GO:0005739">
    <property type="term" value="C:mitochondrion"/>
    <property type="evidence" value="ECO:0007669"/>
    <property type="project" value="TreeGrafter"/>
</dbReference>
<accession>A0A6G1I452</accession>
<name>A0A6G1I452_9PEZI</name>
<proteinExistence type="predicted"/>
<sequence length="197" mass="21810">MLPLRRLHLRNSTLVKHPRSLPKRHTSTSPPKPSTSTSASTSPASTSTPHPRLHRLNQRLSPRLQTYTTPLLSAPLSHITAFLLLHELTALTPLILLATLFHYTHPPSLLISTGWVAEGIERFGAYFRRKGWVGEGGWFGTGEKGMRIVVEVAAAWAVVKALLPVRLAVSVWGTPWFARVVVGPVGRGVKRVFRRGR</sequence>